<proteinExistence type="predicted"/>
<evidence type="ECO:0000256" key="2">
    <source>
        <dbReference type="SAM" id="MobiDB-lite"/>
    </source>
</evidence>
<dbReference type="EMBL" id="JABWAD010000068">
    <property type="protein sequence ID" value="KAF6060469.1"/>
    <property type="molecule type" value="Genomic_DNA"/>
</dbReference>
<feature type="region of interest" description="Disordered" evidence="2">
    <location>
        <begin position="72"/>
        <end position="106"/>
    </location>
</feature>
<dbReference type="InterPro" id="IPR048401">
    <property type="entry name" value="SLS1_C"/>
</dbReference>
<evidence type="ECO:0000259" key="4">
    <source>
        <dbReference type="Pfam" id="PF20778"/>
    </source>
</evidence>
<dbReference type="Proteomes" id="UP000536275">
    <property type="component" value="Unassembled WGS sequence"/>
</dbReference>
<protein>
    <submittedName>
        <fullName evidence="5">Mitochondrial inner-membrane-bound regulator family protein</fullName>
    </submittedName>
</protein>
<sequence>MILSSQRCFYKYLTPYQGSLRNFTVSSLRLQKIQSIDDFVLPELKSEEKSLYDTSKRIFLKANQIYNDQKKNKYKTKTKNKLPTQTQRGDKGSGGGGGISSRDSGDKLLPIIDRSFFMDFKPTDNEEGNDIYNSIETYKPLDSVIGIKKFEKLVKTMNNAFTKGQLKQYYDHQQSLNPGIRWKSSSSLVKTKLIEGIILDVWNISKSKKLIVNDMLEDRQILLKPWQRYLLGLNQSLLFKNMLRLKVKGKFSKNKLQLIGSEADLNFIEPELNKLLQDYTMESIDLSLIVDKNIEINFELIQEIAKVYFHKTKKTSNIYEIYGKNIEGISLAKRLLIWSINSNPHIKDEIFTTKSLTSESSSLPFVPFLNEELFPWYNRPFNYFVPLKKDHRSSNDLIFDKFDKMSNYFIESDELEELNDARFSLNEDIPQDNSNNAEEEEFDDDIDKLLNTTTITTTTTTKMDFPDMTKILDNQEKAKQQQQQQQSHQDLEDLRKELGKFSNEDVDVSEFPNIAKLVEDFENADSTRTNQSENLNLENLRKELNQFSVESSNEEESKKNDIKFDVIDKLKLIESETDEKVPLFTTDTNNIDEHLTPKQIDELYEQVSDLKFTSDLNGVNEDKIISSAYTLQFGTIVMKNKKTPSSNGLIPKPIINSGDFQFQFVNSAPFMNDLISSYPVIPQPGCRQQFNEQPYANSMAIRLIPSMYQMKKKNNNNNNNNKYEITDKYLKYPPVEIQAQLDRGQILHYTLQVLSLEAVKNVAIPLPKLPCDIQVSRLLLGSLLPMNNEEENSSVSVSVSPKVRLSNHQPDLINFLEESKLNFTGTEKINVKPSIELIINDDGGGGEGEGESIKIKYDYLHVSYKTDLKFIVNEREILMSFIEGGEFGGKNCEIAIGNGELSKNEFEKLLKDSISLIKQI</sequence>
<comment type="caution">
    <text evidence="5">The sequence shown here is derived from an EMBL/GenBank/DDBJ whole genome shotgun (WGS) entry which is preliminary data.</text>
</comment>
<feature type="domain" description="SLS1 C-terminal" evidence="4">
    <location>
        <begin position="575"/>
        <end position="915"/>
    </location>
</feature>
<name>A0A8H6BTY8_CANAX</name>
<feature type="coiled-coil region" evidence="1">
    <location>
        <begin position="523"/>
        <end position="557"/>
    </location>
</feature>
<evidence type="ECO:0000259" key="3">
    <source>
        <dbReference type="Pfam" id="PF20776"/>
    </source>
</evidence>
<accession>A0A8H6BTY8</accession>
<dbReference type="Pfam" id="PF20776">
    <property type="entry name" value="SLS1_N"/>
    <property type="match status" value="1"/>
</dbReference>
<gene>
    <name evidence="5" type="ORF">FOB64_006670</name>
</gene>
<feature type="domain" description="SLS1 N-terminal" evidence="3">
    <location>
        <begin position="126"/>
        <end position="206"/>
    </location>
</feature>
<evidence type="ECO:0000313" key="5">
    <source>
        <dbReference type="EMBL" id="KAF6060469.1"/>
    </source>
</evidence>
<keyword evidence="1" id="KW-0175">Coiled coil</keyword>
<evidence type="ECO:0000256" key="1">
    <source>
        <dbReference type="SAM" id="Coils"/>
    </source>
</evidence>
<reference evidence="5 6" key="1">
    <citation type="submission" date="2020-03" db="EMBL/GenBank/DDBJ databases">
        <title>FDA dAtabase for Regulatory Grade micrObial Sequences (FDA-ARGOS): Supporting development and validation of Infectious Disease Dx tests.</title>
        <authorList>
            <person name="Campos J."/>
            <person name="Goldberg B."/>
            <person name="Tallon L."/>
            <person name="Sadzewicz L."/>
            <person name="Vavikolanu K."/>
            <person name="Mehta A."/>
            <person name="Aluvathingal J."/>
            <person name="Nadendla S."/>
            <person name="Nandy P."/>
            <person name="Geyer C."/>
            <person name="Yan Y."/>
            <person name="Sichtig H."/>
        </authorList>
    </citation>
    <scope>NUCLEOTIDE SEQUENCE [LARGE SCALE GENOMIC DNA]</scope>
    <source>
        <strain evidence="5 6">FDAARGOS_656</strain>
    </source>
</reference>
<dbReference type="InterPro" id="IPR048400">
    <property type="entry name" value="SLS1_N"/>
</dbReference>
<dbReference type="AlphaFoldDB" id="A0A8H6BTY8"/>
<organism evidence="5 6">
    <name type="scientific">Candida albicans</name>
    <name type="common">Yeast</name>
    <dbReference type="NCBI Taxonomy" id="5476"/>
    <lineage>
        <taxon>Eukaryota</taxon>
        <taxon>Fungi</taxon>
        <taxon>Dikarya</taxon>
        <taxon>Ascomycota</taxon>
        <taxon>Saccharomycotina</taxon>
        <taxon>Pichiomycetes</taxon>
        <taxon>Debaryomycetaceae</taxon>
        <taxon>Candida/Lodderomyces clade</taxon>
        <taxon>Candida</taxon>
    </lineage>
</organism>
<evidence type="ECO:0000313" key="6">
    <source>
        <dbReference type="Proteomes" id="UP000536275"/>
    </source>
</evidence>
<dbReference type="Pfam" id="PF20778">
    <property type="entry name" value="SLS1_C"/>
    <property type="match status" value="1"/>
</dbReference>